<sequence>MATCKNELKLDSSLVEQFQKFLIMYEKLEIFLDMLEKLKKFLAFQPHAMSTSFNKELASSFSKWILDSGATHHMSHLLSQFISLNLNSSKSILAANGNSIQGRIWLWALRATAQGQPKTRGINLPVHGIRNLRTGPDSMPLEGIGSVDTLSLALSNAYHIPSLTMNLASVSKICDSGYDVKFYVSDCSIYDRKTQNVVGTRHSILFMALSFRSRLWMPFTVFSIYSSIGKTRHA</sequence>
<comment type="caution">
    <text evidence="1">The sequence shown here is derived from an EMBL/GenBank/DDBJ whole genome shotgun (WGS) entry which is preliminary data.</text>
</comment>
<gene>
    <name evidence="1" type="ORF">CTI12_AA237230</name>
</gene>
<evidence type="ECO:0000313" key="1">
    <source>
        <dbReference type="EMBL" id="PWA56965.1"/>
    </source>
</evidence>
<organism evidence="1 2">
    <name type="scientific">Artemisia annua</name>
    <name type="common">Sweet wormwood</name>
    <dbReference type="NCBI Taxonomy" id="35608"/>
    <lineage>
        <taxon>Eukaryota</taxon>
        <taxon>Viridiplantae</taxon>
        <taxon>Streptophyta</taxon>
        <taxon>Embryophyta</taxon>
        <taxon>Tracheophyta</taxon>
        <taxon>Spermatophyta</taxon>
        <taxon>Magnoliopsida</taxon>
        <taxon>eudicotyledons</taxon>
        <taxon>Gunneridae</taxon>
        <taxon>Pentapetalae</taxon>
        <taxon>asterids</taxon>
        <taxon>campanulids</taxon>
        <taxon>Asterales</taxon>
        <taxon>Asteraceae</taxon>
        <taxon>Asteroideae</taxon>
        <taxon>Anthemideae</taxon>
        <taxon>Artemisiinae</taxon>
        <taxon>Artemisia</taxon>
    </lineage>
</organism>
<evidence type="ECO:0000313" key="2">
    <source>
        <dbReference type="Proteomes" id="UP000245207"/>
    </source>
</evidence>
<keyword evidence="2" id="KW-1185">Reference proteome</keyword>
<dbReference type="OrthoDB" id="1938972at2759"/>
<reference evidence="1 2" key="1">
    <citation type="journal article" date="2018" name="Mol. Plant">
        <title>The genome of Artemisia annua provides insight into the evolution of Asteraceae family and artemisinin biosynthesis.</title>
        <authorList>
            <person name="Shen Q."/>
            <person name="Zhang L."/>
            <person name="Liao Z."/>
            <person name="Wang S."/>
            <person name="Yan T."/>
            <person name="Shi P."/>
            <person name="Liu M."/>
            <person name="Fu X."/>
            <person name="Pan Q."/>
            <person name="Wang Y."/>
            <person name="Lv Z."/>
            <person name="Lu X."/>
            <person name="Zhang F."/>
            <person name="Jiang W."/>
            <person name="Ma Y."/>
            <person name="Chen M."/>
            <person name="Hao X."/>
            <person name="Li L."/>
            <person name="Tang Y."/>
            <person name="Lv G."/>
            <person name="Zhou Y."/>
            <person name="Sun X."/>
            <person name="Brodelius P.E."/>
            <person name="Rose J.K.C."/>
            <person name="Tang K."/>
        </authorList>
    </citation>
    <scope>NUCLEOTIDE SEQUENCE [LARGE SCALE GENOMIC DNA]</scope>
    <source>
        <strain evidence="2">cv. Huhao1</strain>
        <tissue evidence="1">Leaf</tissue>
    </source>
</reference>
<dbReference type="Proteomes" id="UP000245207">
    <property type="component" value="Unassembled WGS sequence"/>
</dbReference>
<dbReference type="AlphaFoldDB" id="A0A2U1M6S4"/>
<protein>
    <submittedName>
        <fullName evidence="1">Gag-pol polyprotein</fullName>
    </submittedName>
</protein>
<dbReference type="EMBL" id="PKPP01006304">
    <property type="protein sequence ID" value="PWA56965.1"/>
    <property type="molecule type" value="Genomic_DNA"/>
</dbReference>
<proteinExistence type="predicted"/>
<name>A0A2U1M6S4_ARTAN</name>
<accession>A0A2U1M6S4</accession>